<dbReference type="EMBL" id="AP022821">
    <property type="protein sequence ID" value="BCA90970.1"/>
    <property type="molecule type" value="Genomic_DNA"/>
</dbReference>
<evidence type="ECO:0000313" key="2">
    <source>
        <dbReference type="EMBL" id="BCA93285.1"/>
    </source>
</evidence>
<dbReference type="Proteomes" id="UP000503197">
    <property type="component" value="Chromosome"/>
</dbReference>
<evidence type="ECO:0000313" key="3">
    <source>
        <dbReference type="Proteomes" id="UP000503197"/>
    </source>
</evidence>
<proteinExistence type="predicted"/>
<accession>A0A6F8SSR6</accession>
<dbReference type="AlphaFoldDB" id="A0A6F8SSR6"/>
<organism evidence="1 3">
    <name type="scientific">Vreelandella aquamarina</name>
    <dbReference type="NCBI Taxonomy" id="77097"/>
    <lineage>
        <taxon>Bacteria</taxon>
        <taxon>Pseudomonadati</taxon>
        <taxon>Pseudomonadota</taxon>
        <taxon>Gammaproteobacteria</taxon>
        <taxon>Oceanospirillales</taxon>
        <taxon>Halomonadaceae</taxon>
        <taxon>Vreelandella</taxon>
    </lineage>
</organism>
<evidence type="ECO:0000313" key="1">
    <source>
        <dbReference type="EMBL" id="BCA90970.1"/>
    </source>
</evidence>
<gene>
    <name evidence="1" type="ORF">HMSLTHF_07450</name>
    <name evidence="2" type="ORF">HMSLTHF_30600</name>
</gene>
<reference evidence="1 3" key="1">
    <citation type="submission" date="2020-02" db="EMBL/GenBank/DDBJ databases">
        <title>Complete Genome Sequence of Halomonas meridiana strain BAA-801, Isolated from Deep Sea Thermal Vent.</title>
        <authorList>
            <person name="Takahashi Y."/>
            <person name="Takahashi H."/>
            <person name="Galipon J."/>
            <person name="Arakawa K."/>
        </authorList>
    </citation>
    <scope>NUCLEOTIDE SEQUENCE [LARGE SCALE GENOMIC DNA]</scope>
    <source>
        <strain evidence="1 3">Slthf1</strain>
    </source>
</reference>
<protein>
    <submittedName>
        <fullName evidence="1">Uncharacterized protein</fullName>
    </submittedName>
</protein>
<name>A0A6F8SSR6_9GAMM</name>
<sequence length="55" mass="6457">MGASAWKRVYGHIIRIIDQEIAPQFDGELVSIQRQRAEVDPHPFWRDPERLEDIA</sequence>
<dbReference type="EMBL" id="AP022821">
    <property type="protein sequence ID" value="BCA93285.1"/>
    <property type="molecule type" value="Genomic_DNA"/>
</dbReference>